<evidence type="ECO:0000256" key="2">
    <source>
        <dbReference type="ARBA" id="ARBA00022679"/>
    </source>
</evidence>
<comment type="similarity">
    <text evidence="1">Belongs to the glycosyltransferase 90 family.</text>
</comment>
<sequence>MKFLTSALNRIRSPGYAPVASRHPQKFVRRRCAGPLAVVIVLGGAFGFFAFLAIVMRDGNGSNTDPLPPPLVRPVRPGPRTPVDDLFDRQSTSLENASARYALKNGRPPPRGYPRWFAHARANGCLIDDYERVWRDFEPFYQLAETDGGFFKSMVQRGSKMAIEADMGMKTFEVTRGVVNATDERGSSYNGEWMDMLQNLASALTLRDMNILVNHRDEPRVAFDARIPHREEAALSTNDPTPFFNRPAPTSTWYTDQKHCLVPNYERGFLEYANNASSFLMYSASADFTTDLYPVLSQSKIYPCFSDILYPSQFHYPRSYWSPKYAVPNNVDWKDKKPVLYWRGQSTGGWISGDNYHGFPRYKVLDIARTGKAKEEGLMDVGISAFYEWFCQLDGCNATAIKTEYNITGAASAREDAYQYKYLLDLDGNSFSGRFLGLMKSGSLVFKSTLFAEYFDAWLRPYEHYIPVLPDLSDLVDRIEWARSHDAEAKRIQEAGREFVERVITDAQNDCYWGMVLIEWERLQSGHGGGGRRRAG</sequence>
<keyword evidence="2 5" id="KW-0808">Transferase</keyword>
<keyword evidence="3" id="KW-1133">Transmembrane helix</keyword>
<dbReference type="AlphaFoldDB" id="A0AAD6X522"/>
<evidence type="ECO:0000256" key="1">
    <source>
        <dbReference type="ARBA" id="ARBA00010118"/>
    </source>
</evidence>
<dbReference type="EMBL" id="JARJCM010000027">
    <property type="protein sequence ID" value="KAJ7039353.1"/>
    <property type="molecule type" value="Genomic_DNA"/>
</dbReference>
<evidence type="ECO:0000313" key="5">
    <source>
        <dbReference type="EMBL" id="KAJ7039353.1"/>
    </source>
</evidence>
<reference evidence="5" key="1">
    <citation type="submission" date="2023-03" db="EMBL/GenBank/DDBJ databases">
        <title>Massive genome expansion in bonnet fungi (Mycena s.s.) driven by repeated elements and novel gene families across ecological guilds.</title>
        <authorList>
            <consortium name="Lawrence Berkeley National Laboratory"/>
            <person name="Harder C.B."/>
            <person name="Miyauchi S."/>
            <person name="Viragh M."/>
            <person name="Kuo A."/>
            <person name="Thoen E."/>
            <person name="Andreopoulos B."/>
            <person name="Lu D."/>
            <person name="Skrede I."/>
            <person name="Drula E."/>
            <person name="Henrissat B."/>
            <person name="Morin E."/>
            <person name="Kohler A."/>
            <person name="Barry K."/>
            <person name="LaButti K."/>
            <person name="Morin E."/>
            <person name="Salamov A."/>
            <person name="Lipzen A."/>
            <person name="Mereny Z."/>
            <person name="Hegedus B."/>
            <person name="Baldrian P."/>
            <person name="Stursova M."/>
            <person name="Weitz H."/>
            <person name="Taylor A."/>
            <person name="Grigoriev I.V."/>
            <person name="Nagy L.G."/>
            <person name="Martin F."/>
            <person name="Kauserud H."/>
        </authorList>
    </citation>
    <scope>NUCLEOTIDE SEQUENCE</scope>
    <source>
        <strain evidence="5">CBHHK200</strain>
    </source>
</reference>
<evidence type="ECO:0000256" key="3">
    <source>
        <dbReference type="SAM" id="Phobius"/>
    </source>
</evidence>
<feature type="transmembrane region" description="Helical" evidence="3">
    <location>
        <begin position="32"/>
        <end position="56"/>
    </location>
</feature>
<comment type="caution">
    <text evidence="5">The sequence shown here is derived from an EMBL/GenBank/DDBJ whole genome shotgun (WGS) entry which is preliminary data.</text>
</comment>
<keyword evidence="6" id="KW-1185">Reference proteome</keyword>
<protein>
    <submittedName>
        <fullName evidence="5">Glycosyl transferase family 90-domain-containing protein</fullName>
    </submittedName>
</protein>
<dbReference type="SMART" id="SM00672">
    <property type="entry name" value="CAP10"/>
    <property type="match status" value="1"/>
</dbReference>
<dbReference type="Proteomes" id="UP001218188">
    <property type="component" value="Unassembled WGS sequence"/>
</dbReference>
<evidence type="ECO:0000259" key="4">
    <source>
        <dbReference type="SMART" id="SM00672"/>
    </source>
</evidence>
<name>A0AAD6X522_9AGAR</name>
<evidence type="ECO:0000313" key="6">
    <source>
        <dbReference type="Proteomes" id="UP001218188"/>
    </source>
</evidence>
<dbReference type="GO" id="GO:0016740">
    <property type="term" value="F:transferase activity"/>
    <property type="evidence" value="ECO:0007669"/>
    <property type="project" value="UniProtKB-KW"/>
</dbReference>
<dbReference type="InterPro" id="IPR051091">
    <property type="entry name" value="O-Glucosyltr/Glycosyltrsf_90"/>
</dbReference>
<gene>
    <name evidence="5" type="ORF">C8F04DRAFT_1086534</name>
</gene>
<organism evidence="5 6">
    <name type="scientific">Mycena alexandri</name>
    <dbReference type="NCBI Taxonomy" id="1745969"/>
    <lineage>
        <taxon>Eukaryota</taxon>
        <taxon>Fungi</taxon>
        <taxon>Dikarya</taxon>
        <taxon>Basidiomycota</taxon>
        <taxon>Agaricomycotina</taxon>
        <taxon>Agaricomycetes</taxon>
        <taxon>Agaricomycetidae</taxon>
        <taxon>Agaricales</taxon>
        <taxon>Marasmiineae</taxon>
        <taxon>Mycenaceae</taxon>
        <taxon>Mycena</taxon>
    </lineage>
</organism>
<dbReference type="InterPro" id="IPR006598">
    <property type="entry name" value="CAP10"/>
</dbReference>
<accession>A0AAD6X522</accession>
<dbReference type="PANTHER" id="PTHR12203">
    <property type="entry name" value="KDEL LYS-ASP-GLU-LEU CONTAINING - RELATED"/>
    <property type="match status" value="1"/>
</dbReference>
<proteinExistence type="inferred from homology"/>
<keyword evidence="3" id="KW-0812">Transmembrane</keyword>
<feature type="domain" description="Glycosyl transferase CAP10" evidence="4">
    <location>
        <begin position="284"/>
        <end position="527"/>
    </location>
</feature>
<dbReference type="Pfam" id="PF05686">
    <property type="entry name" value="Glyco_transf_90"/>
    <property type="match status" value="1"/>
</dbReference>
<dbReference type="PANTHER" id="PTHR12203:SF35">
    <property type="entry name" value="PROTEIN O-GLUCOSYLTRANSFERASE 1"/>
    <property type="match status" value="1"/>
</dbReference>
<keyword evidence="3" id="KW-0472">Membrane</keyword>